<feature type="compositionally biased region" description="Basic and acidic residues" evidence="10">
    <location>
        <begin position="63"/>
        <end position="74"/>
    </location>
</feature>
<keyword evidence="6" id="KW-0832">Ubl conjugation</keyword>
<evidence type="ECO:0000256" key="6">
    <source>
        <dbReference type="ARBA" id="ARBA00022843"/>
    </source>
</evidence>
<evidence type="ECO:0000313" key="12">
    <source>
        <dbReference type="Proteomes" id="UP001642483"/>
    </source>
</evidence>
<evidence type="ECO:0000256" key="7">
    <source>
        <dbReference type="ARBA" id="ARBA00022990"/>
    </source>
</evidence>
<comment type="caution">
    <text evidence="11">The sequence shown here is derived from an EMBL/GenBank/DDBJ whole genome shotgun (WGS) entry which is preliminary data.</text>
</comment>
<comment type="function">
    <text evidence="1">May be involved in cell cycle regulation.</text>
</comment>
<keyword evidence="7" id="KW-0007">Acetylation</keyword>
<keyword evidence="5" id="KW-0597">Phosphoprotein</keyword>
<dbReference type="PANTHER" id="PTHR16523:SF6">
    <property type="entry name" value="PEST PROTEOLYTIC SIGNAL-CONTAINING NUCLEAR PROTEIN"/>
    <property type="match status" value="1"/>
</dbReference>
<accession>A0ABP0F3R0</accession>
<organism evidence="11 12">
    <name type="scientific">Clavelina lepadiformis</name>
    <name type="common">Light-bulb sea squirt</name>
    <name type="synonym">Ascidia lepadiformis</name>
    <dbReference type="NCBI Taxonomy" id="159417"/>
    <lineage>
        <taxon>Eukaryota</taxon>
        <taxon>Metazoa</taxon>
        <taxon>Chordata</taxon>
        <taxon>Tunicata</taxon>
        <taxon>Ascidiacea</taxon>
        <taxon>Aplousobranchia</taxon>
        <taxon>Clavelinidae</taxon>
        <taxon>Clavelina</taxon>
    </lineage>
</organism>
<evidence type="ECO:0000256" key="2">
    <source>
        <dbReference type="ARBA" id="ARBA00004123"/>
    </source>
</evidence>
<dbReference type="Proteomes" id="UP001642483">
    <property type="component" value="Unassembled WGS sequence"/>
</dbReference>
<evidence type="ECO:0000256" key="9">
    <source>
        <dbReference type="ARBA" id="ARBA00023306"/>
    </source>
</evidence>
<feature type="compositionally biased region" description="Polar residues" evidence="10">
    <location>
        <begin position="8"/>
        <end position="23"/>
    </location>
</feature>
<evidence type="ECO:0000256" key="3">
    <source>
        <dbReference type="ARBA" id="ARBA00011097"/>
    </source>
</evidence>
<evidence type="ECO:0000256" key="5">
    <source>
        <dbReference type="ARBA" id="ARBA00022553"/>
    </source>
</evidence>
<reference evidence="11 12" key="1">
    <citation type="submission" date="2024-02" db="EMBL/GenBank/DDBJ databases">
        <authorList>
            <person name="Daric V."/>
            <person name="Darras S."/>
        </authorList>
    </citation>
    <scope>NUCLEOTIDE SEQUENCE [LARGE SCALE GENOMIC DNA]</scope>
</reference>
<feature type="region of interest" description="Disordered" evidence="10">
    <location>
        <begin position="1"/>
        <end position="75"/>
    </location>
</feature>
<gene>
    <name evidence="11" type="ORF">CVLEPA_LOCUS2346</name>
</gene>
<keyword evidence="12" id="KW-1185">Reference proteome</keyword>
<keyword evidence="8" id="KW-0539">Nucleus</keyword>
<dbReference type="PANTHER" id="PTHR16523">
    <property type="entry name" value="PEST PROTEOLYTIC SIGNAL-CONTAINING NUCLEAR PROTEIN"/>
    <property type="match status" value="1"/>
</dbReference>
<comment type="subunit">
    <text evidence="3">Interacts with UHRF2/NIRF.</text>
</comment>
<proteinExistence type="predicted"/>
<evidence type="ECO:0000313" key="11">
    <source>
        <dbReference type="EMBL" id="CAK8672648.1"/>
    </source>
</evidence>
<dbReference type="Pfam" id="PF15473">
    <property type="entry name" value="PCNP"/>
    <property type="match status" value="1"/>
</dbReference>
<dbReference type="InterPro" id="IPR029169">
    <property type="entry name" value="PCNP"/>
</dbReference>
<comment type="subcellular location">
    <subcellularLocation>
        <location evidence="2">Nucleus</location>
    </subcellularLocation>
</comment>
<evidence type="ECO:0000256" key="1">
    <source>
        <dbReference type="ARBA" id="ARBA00002646"/>
    </source>
</evidence>
<evidence type="ECO:0000256" key="4">
    <source>
        <dbReference type="ARBA" id="ARBA00022059"/>
    </source>
</evidence>
<keyword evidence="9" id="KW-0131">Cell cycle</keyword>
<sequence length="152" mass="16654">MSDDFVKGSSSGNPTKRPANSTKDGPPSQKKIAISLGSLSKTKDKSFLQKSNKANPLSIKLSTKQEKKETEVKLVPKSKKAAAVFNESSDSEPEEMPTEARMRMKNIGRNTPTSAGPNSFNKGRLGFMDTGKLWELQQKDLLGDIHKKDTSK</sequence>
<evidence type="ECO:0000256" key="8">
    <source>
        <dbReference type="ARBA" id="ARBA00023242"/>
    </source>
</evidence>
<protein>
    <recommendedName>
        <fullName evidence="4">PEST proteolytic signal-containing nuclear protein</fullName>
    </recommendedName>
</protein>
<name>A0ABP0F3R0_CLALP</name>
<evidence type="ECO:0000256" key="10">
    <source>
        <dbReference type="SAM" id="MobiDB-lite"/>
    </source>
</evidence>
<dbReference type="EMBL" id="CAWYQH010000001">
    <property type="protein sequence ID" value="CAK8672648.1"/>
    <property type="molecule type" value="Genomic_DNA"/>
</dbReference>